<dbReference type="Proteomes" id="UP000285301">
    <property type="component" value="Unassembled WGS sequence"/>
</dbReference>
<dbReference type="AlphaFoldDB" id="A0A443Q7P6"/>
<proteinExistence type="predicted"/>
<feature type="non-terminal residue" evidence="1">
    <location>
        <position position="1"/>
    </location>
</feature>
<sequence>ASLVGQNCQTFAREYFIGGSIASLGLSGFASDGDSGSSLILQRNGRYTLVGVYSTICMNNETQNCDPSCPIIFTRVENHLHWIHSIINGNTYNISDYYLGAFGILASYLKTNYHKHDELKFAFVFES</sequence>
<dbReference type="Gene3D" id="2.40.10.10">
    <property type="entry name" value="Trypsin-like serine proteases"/>
    <property type="match status" value="1"/>
</dbReference>
<keyword evidence="2" id="KW-1185">Reference proteome</keyword>
<dbReference type="SUPFAM" id="SSF50494">
    <property type="entry name" value="Trypsin-like serine proteases"/>
    <property type="match status" value="1"/>
</dbReference>
<organism evidence="1 2">
    <name type="scientific">Dinothrombium tinctorium</name>
    <dbReference type="NCBI Taxonomy" id="1965070"/>
    <lineage>
        <taxon>Eukaryota</taxon>
        <taxon>Metazoa</taxon>
        <taxon>Ecdysozoa</taxon>
        <taxon>Arthropoda</taxon>
        <taxon>Chelicerata</taxon>
        <taxon>Arachnida</taxon>
        <taxon>Acari</taxon>
        <taxon>Acariformes</taxon>
        <taxon>Trombidiformes</taxon>
        <taxon>Prostigmata</taxon>
        <taxon>Anystina</taxon>
        <taxon>Parasitengona</taxon>
        <taxon>Trombidioidea</taxon>
        <taxon>Trombidiidae</taxon>
        <taxon>Dinothrombium</taxon>
    </lineage>
</organism>
<evidence type="ECO:0000313" key="1">
    <source>
        <dbReference type="EMBL" id="RWR99045.1"/>
    </source>
</evidence>
<comment type="caution">
    <text evidence="1">The sequence shown here is derived from an EMBL/GenBank/DDBJ whole genome shotgun (WGS) entry which is preliminary data.</text>
</comment>
<name>A0A443Q7P6_9ACAR</name>
<evidence type="ECO:0000313" key="2">
    <source>
        <dbReference type="Proteomes" id="UP000285301"/>
    </source>
</evidence>
<dbReference type="EMBL" id="NCKU01017157">
    <property type="protein sequence ID" value="RWR99045.1"/>
    <property type="molecule type" value="Genomic_DNA"/>
</dbReference>
<gene>
    <name evidence="1" type="ORF">B4U79_18835</name>
</gene>
<reference evidence="1 2" key="1">
    <citation type="journal article" date="2018" name="Gigascience">
        <title>Genomes of trombidid mites reveal novel predicted allergens and laterally-transferred genes associated with secondary metabolism.</title>
        <authorList>
            <person name="Dong X."/>
            <person name="Chaisiri K."/>
            <person name="Xia D."/>
            <person name="Armstrong S.D."/>
            <person name="Fang Y."/>
            <person name="Donnelly M.J."/>
            <person name="Kadowaki T."/>
            <person name="McGarry J.W."/>
            <person name="Darby A.C."/>
            <person name="Makepeace B.L."/>
        </authorList>
    </citation>
    <scope>NUCLEOTIDE SEQUENCE [LARGE SCALE GENOMIC DNA]</scope>
    <source>
        <strain evidence="1">UoL-WK</strain>
    </source>
</reference>
<accession>A0A443Q7P6</accession>
<dbReference type="OrthoDB" id="8440449at2759"/>
<protein>
    <submittedName>
        <fullName evidence="1">Chymotrypsinogen B-like protein</fullName>
    </submittedName>
</protein>
<dbReference type="InterPro" id="IPR009003">
    <property type="entry name" value="Peptidase_S1_PA"/>
</dbReference>
<dbReference type="InterPro" id="IPR043504">
    <property type="entry name" value="Peptidase_S1_PA_chymotrypsin"/>
</dbReference>